<evidence type="ECO:0000256" key="5">
    <source>
        <dbReference type="SAM" id="MobiDB-lite"/>
    </source>
</evidence>
<evidence type="ECO:0000256" key="3">
    <source>
        <dbReference type="ARBA" id="ARBA00023187"/>
    </source>
</evidence>
<evidence type="ECO:0000256" key="1">
    <source>
        <dbReference type="ARBA" id="ARBA00022664"/>
    </source>
</evidence>
<dbReference type="Gene3D" id="3.30.70.330">
    <property type="match status" value="4"/>
</dbReference>
<feature type="compositionally biased region" description="Basic and acidic residues" evidence="5">
    <location>
        <begin position="238"/>
        <end position="263"/>
    </location>
</feature>
<evidence type="ECO:0000256" key="2">
    <source>
        <dbReference type="ARBA" id="ARBA00022884"/>
    </source>
</evidence>
<evidence type="ECO:0000256" key="4">
    <source>
        <dbReference type="PROSITE-ProRule" id="PRU00176"/>
    </source>
</evidence>
<protein>
    <recommendedName>
        <fullName evidence="6">RRM domain-containing protein</fullName>
    </recommendedName>
</protein>
<feature type="compositionally biased region" description="Polar residues" evidence="5">
    <location>
        <begin position="1"/>
        <end position="22"/>
    </location>
</feature>
<dbReference type="PROSITE" id="PS50102">
    <property type="entry name" value="RRM"/>
    <property type="match status" value="2"/>
</dbReference>
<dbReference type="PANTHER" id="PTHR23139">
    <property type="entry name" value="RNA-BINDING PROTEIN"/>
    <property type="match status" value="1"/>
</dbReference>
<keyword evidence="1" id="KW-0507">mRNA processing</keyword>
<feature type="compositionally biased region" description="Basic and acidic residues" evidence="5">
    <location>
        <begin position="116"/>
        <end position="177"/>
    </location>
</feature>
<dbReference type="AlphaFoldDB" id="A0A6V7PZG3"/>
<dbReference type="InterPro" id="IPR000504">
    <property type="entry name" value="RRM_dom"/>
</dbReference>
<feature type="compositionally biased region" description="Basic and acidic residues" evidence="5">
    <location>
        <begin position="191"/>
        <end position="217"/>
    </location>
</feature>
<evidence type="ECO:0000313" key="7">
    <source>
        <dbReference type="EMBL" id="CAD1836140.1"/>
    </source>
</evidence>
<dbReference type="GO" id="GO:0003723">
    <property type="term" value="F:RNA binding"/>
    <property type="evidence" value="ECO:0007669"/>
    <property type="project" value="UniProtKB-UniRule"/>
</dbReference>
<feature type="region of interest" description="Disordered" evidence="5">
    <location>
        <begin position="650"/>
        <end position="693"/>
    </location>
</feature>
<dbReference type="InterPro" id="IPR012677">
    <property type="entry name" value="Nucleotide-bd_a/b_plait_sf"/>
</dbReference>
<evidence type="ECO:0000259" key="6">
    <source>
        <dbReference type="PROSITE" id="PS50102"/>
    </source>
</evidence>
<reference evidence="7" key="1">
    <citation type="submission" date="2020-07" db="EMBL/GenBank/DDBJ databases">
        <authorList>
            <person name="Lin J."/>
        </authorList>
    </citation>
    <scope>NUCLEOTIDE SEQUENCE</scope>
</reference>
<feature type="compositionally biased region" description="Basic and acidic residues" evidence="5">
    <location>
        <begin position="75"/>
        <end position="94"/>
    </location>
</feature>
<dbReference type="FunFam" id="3.30.70.330:FF:000879">
    <property type="entry name" value="Splicing factor U2af large subunit A"/>
    <property type="match status" value="1"/>
</dbReference>
<dbReference type="SMART" id="SM00360">
    <property type="entry name" value="RRM"/>
    <property type="match status" value="2"/>
</dbReference>
<gene>
    <name evidence="7" type="ORF">CB5_LOCUS19351</name>
</gene>
<proteinExistence type="predicted"/>
<sequence>MSRTNRSANAAQRSSNEGTSARTRPFSFEEIMLRREKKLRAATNERDIEPKKPSRNGDRDKGNSSNLKPLTGEQRMPKARNEDAKFKMREDSLKGKRKGAPRSEVHFKGESGYTKATRDKESKNGKFMELRNDERESRKKQRRETAENENRRMERDGKSTKEANRKTYNHDDKRYRSQIDMSIPKKHGSGKSRDSDYTERNDQRKEHSKPHYEELRSNKRRSVSLSPRAQHKGSYHVRGNDESAFHSSREKLRRKYSEGDSYRTSKNGEYASGHHRKHESGLGGYSPRKRKTEATITAPSPTARSPKKKAAKWDQLPAEAAQPNFGTVASAFPLAADKPLATSSSIQVAPATTKPETAPSPVEATLKKASVDSVQLTQATRPLRRLYIENIPTSTSERTLIDCLNDFLLSSGVNHIQGTKPCLSCIINKEKCQALVEFLTPEDATAALSFDGKSLSGSALKLRRPKDYVETASAAPEKSVEEVKAITDIVKDSPHKIFVAGISKALSSQMLMEIVSAFGSLGAFRFEYNEELDGPCAFLEYIDHSATLKACAGLNGMKLGGCILTVVQALPDAPEEGNNKASLFYGIPMHARPLLAESTKVLQLKNVFYGEELLLLSKTELEETLEDIRIECARFGTVKSVNVVRHSCDSATEAVKKEPNSESGKTCKKELHEKSSGDEHTNLAESMDTKTEETGLAVSAVSEIPTKEDKEDGNTIAVENSNSNLAAVDETEQRKEDVEAISSRRPKFNQCGIDEVDAVNIAEDCSSHELDIFELGSVLVEFMREEATGMAARCLHGRLYGERVVSVGYVPHDVYLARFPR</sequence>
<keyword evidence="2 4" id="KW-0694">RNA-binding</keyword>
<feature type="region of interest" description="Disordered" evidence="5">
    <location>
        <begin position="1"/>
        <end position="315"/>
    </location>
</feature>
<accession>A0A6V7PZG3</accession>
<organism evidence="7">
    <name type="scientific">Ananas comosus var. bracteatus</name>
    <name type="common">red pineapple</name>
    <dbReference type="NCBI Taxonomy" id="296719"/>
    <lineage>
        <taxon>Eukaryota</taxon>
        <taxon>Viridiplantae</taxon>
        <taxon>Streptophyta</taxon>
        <taxon>Embryophyta</taxon>
        <taxon>Tracheophyta</taxon>
        <taxon>Spermatophyta</taxon>
        <taxon>Magnoliopsida</taxon>
        <taxon>Liliopsida</taxon>
        <taxon>Poales</taxon>
        <taxon>Bromeliaceae</taxon>
        <taxon>Bromelioideae</taxon>
        <taxon>Ananas</taxon>
    </lineage>
</organism>
<dbReference type="GO" id="GO:0006397">
    <property type="term" value="P:mRNA processing"/>
    <property type="evidence" value="ECO:0007669"/>
    <property type="project" value="UniProtKB-KW"/>
</dbReference>
<feature type="compositionally biased region" description="Polar residues" evidence="5">
    <location>
        <begin position="294"/>
        <end position="303"/>
    </location>
</feature>
<dbReference type="InterPro" id="IPR035979">
    <property type="entry name" value="RBD_domain_sf"/>
</dbReference>
<dbReference type="Pfam" id="PF00076">
    <property type="entry name" value="RRM_1"/>
    <property type="match status" value="1"/>
</dbReference>
<keyword evidence="3" id="KW-0508">mRNA splicing</keyword>
<feature type="compositionally biased region" description="Basic and acidic residues" evidence="5">
    <location>
        <begin position="43"/>
        <end position="62"/>
    </location>
</feature>
<dbReference type="SUPFAM" id="SSF54928">
    <property type="entry name" value="RNA-binding domain, RBD"/>
    <property type="match status" value="2"/>
</dbReference>
<feature type="domain" description="RRM" evidence="6">
    <location>
        <begin position="384"/>
        <end position="467"/>
    </location>
</feature>
<dbReference type="EMBL" id="LR862153">
    <property type="protein sequence ID" value="CAD1836140.1"/>
    <property type="molecule type" value="Genomic_DNA"/>
</dbReference>
<feature type="domain" description="RRM" evidence="6">
    <location>
        <begin position="495"/>
        <end position="571"/>
    </location>
</feature>
<dbReference type="GO" id="GO:0008380">
    <property type="term" value="P:RNA splicing"/>
    <property type="evidence" value="ECO:0007669"/>
    <property type="project" value="UniProtKB-KW"/>
</dbReference>
<name>A0A6V7PZG3_ANACO</name>
<feature type="compositionally biased region" description="Basic and acidic residues" evidence="5">
    <location>
        <begin position="654"/>
        <end position="693"/>
    </location>
</feature>